<comment type="caution">
    <text evidence="2">The sequence shown here is derived from an EMBL/GenBank/DDBJ whole genome shotgun (WGS) entry which is preliminary data.</text>
</comment>
<evidence type="ECO:0000313" key="2">
    <source>
        <dbReference type="EMBL" id="RAJ02593.1"/>
    </source>
</evidence>
<dbReference type="OrthoDB" id="6399635at2"/>
<dbReference type="EMBL" id="QLLL01000006">
    <property type="protein sequence ID" value="RAJ02593.1"/>
    <property type="molecule type" value="Genomic_DNA"/>
</dbReference>
<accession>A0A327QGZ2</accession>
<dbReference type="RefSeq" id="WP_111599020.1">
    <property type="nucleotide sequence ID" value="NZ_QLLL01000006.1"/>
</dbReference>
<evidence type="ECO:0000313" key="3">
    <source>
        <dbReference type="Proteomes" id="UP000249547"/>
    </source>
</evidence>
<sequence>MKQVLLVLCLMAALPSFAQMKLNGKVTGAEGKKVILFRENSEDTVKVTYVKNEQFTLVFPKETLPYEVFAVKLEGRPGACFIVPDNGSFTIQSAYKLWPLADKSSKLDGINWGIQNYLEAFYPFLERAMDLQQEVDAWDGEDTAKGIALQNKSDNLLKELQTAATAYVKSHPKSFASLIAIQYELGDTDYDELLKLLAPELQKNPFALRIKERNEPLETDEQ</sequence>
<keyword evidence="3" id="KW-1185">Reference proteome</keyword>
<organism evidence="2 3">
    <name type="scientific">Chitinophaga skermanii</name>
    <dbReference type="NCBI Taxonomy" id="331697"/>
    <lineage>
        <taxon>Bacteria</taxon>
        <taxon>Pseudomonadati</taxon>
        <taxon>Bacteroidota</taxon>
        <taxon>Chitinophagia</taxon>
        <taxon>Chitinophagales</taxon>
        <taxon>Chitinophagaceae</taxon>
        <taxon>Chitinophaga</taxon>
    </lineage>
</organism>
<feature type="chain" id="PRO_5016307901" description="DUF4369 domain-containing protein" evidence="1">
    <location>
        <begin position="19"/>
        <end position="222"/>
    </location>
</feature>
<dbReference type="Proteomes" id="UP000249547">
    <property type="component" value="Unassembled WGS sequence"/>
</dbReference>
<feature type="signal peptide" evidence="1">
    <location>
        <begin position="1"/>
        <end position="18"/>
    </location>
</feature>
<dbReference type="AlphaFoldDB" id="A0A327QGZ2"/>
<evidence type="ECO:0000256" key="1">
    <source>
        <dbReference type="SAM" id="SignalP"/>
    </source>
</evidence>
<gene>
    <name evidence="2" type="ORF">LX64_03613</name>
</gene>
<proteinExistence type="predicted"/>
<name>A0A327QGZ2_9BACT</name>
<keyword evidence="1" id="KW-0732">Signal</keyword>
<protein>
    <recommendedName>
        <fullName evidence="4">DUF4369 domain-containing protein</fullName>
    </recommendedName>
</protein>
<evidence type="ECO:0008006" key="4">
    <source>
        <dbReference type="Google" id="ProtNLM"/>
    </source>
</evidence>
<reference evidence="2 3" key="1">
    <citation type="submission" date="2018-06" db="EMBL/GenBank/DDBJ databases">
        <title>Genomic Encyclopedia of Archaeal and Bacterial Type Strains, Phase II (KMG-II): from individual species to whole genera.</title>
        <authorList>
            <person name="Goeker M."/>
        </authorList>
    </citation>
    <scope>NUCLEOTIDE SEQUENCE [LARGE SCALE GENOMIC DNA]</scope>
    <source>
        <strain evidence="2 3">DSM 23857</strain>
    </source>
</reference>